<feature type="compositionally biased region" description="Polar residues" evidence="1">
    <location>
        <begin position="163"/>
        <end position="172"/>
    </location>
</feature>
<evidence type="ECO:0008006" key="4">
    <source>
        <dbReference type="Google" id="ProtNLM"/>
    </source>
</evidence>
<dbReference type="GO" id="GO:0030968">
    <property type="term" value="P:endoplasmic reticulum unfolded protein response"/>
    <property type="evidence" value="ECO:0007669"/>
    <property type="project" value="TreeGrafter"/>
</dbReference>
<dbReference type="PANTHER" id="PTHR38406:SF1">
    <property type="entry name" value="TRANSCRIPTIONAL REPRESSOR OPI1"/>
    <property type="match status" value="1"/>
</dbReference>
<keyword evidence="3" id="KW-1185">Reference proteome</keyword>
<dbReference type="AlphaFoldDB" id="A0A8H7RA02"/>
<organism evidence="2 3">
    <name type="scientific">Mucor plumbeus</name>
    <dbReference type="NCBI Taxonomy" id="97098"/>
    <lineage>
        <taxon>Eukaryota</taxon>
        <taxon>Fungi</taxon>
        <taxon>Fungi incertae sedis</taxon>
        <taxon>Mucoromycota</taxon>
        <taxon>Mucoromycotina</taxon>
        <taxon>Mucoromycetes</taxon>
        <taxon>Mucorales</taxon>
        <taxon>Mucorineae</taxon>
        <taxon>Mucoraceae</taxon>
        <taxon>Mucor</taxon>
    </lineage>
</organism>
<protein>
    <recommendedName>
        <fullName evidence="4">Transcription factor Opi1</fullName>
    </recommendedName>
</protein>
<dbReference type="GO" id="GO:0005783">
    <property type="term" value="C:endoplasmic reticulum"/>
    <property type="evidence" value="ECO:0007669"/>
    <property type="project" value="TreeGrafter"/>
</dbReference>
<dbReference type="GO" id="GO:0006357">
    <property type="term" value="P:regulation of transcription by RNA polymerase II"/>
    <property type="evidence" value="ECO:0007669"/>
    <property type="project" value="TreeGrafter"/>
</dbReference>
<sequence length="379" mass="42342">MTQQSSAMSITQLCHLDEPEDPNVKLENNVGNDIISNNQEHFIRRLPLVHTALKAYENSSSVVKYGAEMIESYAGPIYDKLGYDRKLKEEALEDDETTAATTALARASLYDTHINHYQHHQQDQPLIHQRTTVSSRRSVIEEDRKSRPAASRSTSPHRPYTLQRPNNNSSKSRWQQIVLHASSAAGTTAAVISEESMKCLRYCLSWLHYAMQHIDQQMNLLRNFLVSLATGSSTKKDVTVVDQQNSNTLAKIKKEIVDTLRKVVEVISKYAGSGLPEQAKASVRAFILQLPSRWAILNNTRQTSPTNSPRVGPISTIDQQPLHETSIKLLDFGGESIEMLSAVSTVFKDTIDRAELWIKRLKVVGVNSTAAATSSMDTN</sequence>
<dbReference type="Pfam" id="PF08618">
    <property type="entry name" value="Opi1"/>
    <property type="match status" value="1"/>
</dbReference>
<feature type="region of interest" description="Disordered" evidence="1">
    <location>
        <begin position="120"/>
        <end position="172"/>
    </location>
</feature>
<gene>
    <name evidence="2" type="ORF">INT46_003527</name>
</gene>
<accession>A0A8H7RA02</accession>
<dbReference type="GO" id="GO:0008654">
    <property type="term" value="P:phospholipid biosynthetic process"/>
    <property type="evidence" value="ECO:0007669"/>
    <property type="project" value="TreeGrafter"/>
</dbReference>
<dbReference type="PANTHER" id="PTHR38406">
    <property type="entry name" value="TRANSCRIPTIONAL REPRESSOR OPI1"/>
    <property type="match status" value="1"/>
</dbReference>
<proteinExistence type="predicted"/>
<name>A0A8H7RA02_9FUNG</name>
<comment type="caution">
    <text evidence="2">The sequence shown here is derived from an EMBL/GenBank/DDBJ whole genome shotgun (WGS) entry which is preliminary data.</text>
</comment>
<dbReference type="GO" id="GO:0005634">
    <property type="term" value="C:nucleus"/>
    <property type="evidence" value="ECO:0007669"/>
    <property type="project" value="TreeGrafter"/>
</dbReference>
<evidence type="ECO:0000313" key="2">
    <source>
        <dbReference type="EMBL" id="KAG2207124.1"/>
    </source>
</evidence>
<dbReference type="EMBL" id="JAEPRC010000134">
    <property type="protein sequence ID" value="KAG2207124.1"/>
    <property type="molecule type" value="Genomic_DNA"/>
</dbReference>
<reference evidence="2" key="1">
    <citation type="submission" date="2020-12" db="EMBL/GenBank/DDBJ databases">
        <title>Metabolic potential, ecology and presence of endohyphal bacteria is reflected in genomic diversity of Mucoromycotina.</title>
        <authorList>
            <person name="Muszewska A."/>
            <person name="Okrasinska A."/>
            <person name="Steczkiewicz K."/>
            <person name="Drgas O."/>
            <person name="Orlowska M."/>
            <person name="Perlinska-Lenart U."/>
            <person name="Aleksandrzak-Piekarczyk T."/>
            <person name="Szatraj K."/>
            <person name="Zielenkiewicz U."/>
            <person name="Pilsyk S."/>
            <person name="Malc E."/>
            <person name="Mieczkowski P."/>
            <person name="Kruszewska J.S."/>
            <person name="Biernat P."/>
            <person name="Pawlowska J."/>
        </authorList>
    </citation>
    <scope>NUCLEOTIDE SEQUENCE</scope>
    <source>
        <strain evidence="2">CBS 226.32</strain>
    </source>
</reference>
<evidence type="ECO:0000256" key="1">
    <source>
        <dbReference type="SAM" id="MobiDB-lite"/>
    </source>
</evidence>
<evidence type="ECO:0000313" key="3">
    <source>
        <dbReference type="Proteomes" id="UP000650833"/>
    </source>
</evidence>
<dbReference type="GO" id="GO:0003714">
    <property type="term" value="F:transcription corepressor activity"/>
    <property type="evidence" value="ECO:0007669"/>
    <property type="project" value="InterPro"/>
</dbReference>
<dbReference type="OrthoDB" id="2441642at2759"/>
<dbReference type="InterPro" id="IPR013927">
    <property type="entry name" value="TF_Opi1_Ccg-8"/>
</dbReference>
<dbReference type="Proteomes" id="UP000650833">
    <property type="component" value="Unassembled WGS sequence"/>
</dbReference>